<feature type="region of interest" description="Disordered" evidence="1">
    <location>
        <begin position="1"/>
        <end position="20"/>
    </location>
</feature>
<dbReference type="EMBL" id="JAWRLE010000017">
    <property type="protein sequence ID" value="MEB2579911.1"/>
    <property type="molecule type" value="Genomic_DNA"/>
</dbReference>
<evidence type="ECO:0000256" key="1">
    <source>
        <dbReference type="SAM" id="MobiDB-lite"/>
    </source>
</evidence>
<dbReference type="Proteomes" id="UP001304467">
    <property type="component" value="Unassembled WGS sequence"/>
</dbReference>
<name>A0ABU5WLQ7_9BURK</name>
<dbReference type="RefSeq" id="WP_124862821.1">
    <property type="nucleotide sequence ID" value="NZ_JAWRKY010000004.1"/>
</dbReference>
<sequence>MKELPGIAGLAESAGSSPLAGALQSGAMQLAAAANPAVGKIAPTVQNNHVTVVNGPNQTNIVTQGQHASIVRKAISVQSQDEHIQHTAKTAV</sequence>
<proteinExistence type="predicted"/>
<evidence type="ECO:0000313" key="2">
    <source>
        <dbReference type="EMBL" id="MEB2579911.1"/>
    </source>
</evidence>
<accession>A0ABU5WLQ7</accession>
<organism evidence="2 3">
    <name type="scientific">Burkholderia anthinoferrum</name>
    <dbReference type="NCBI Taxonomy" id="3090833"/>
    <lineage>
        <taxon>Bacteria</taxon>
        <taxon>Pseudomonadati</taxon>
        <taxon>Pseudomonadota</taxon>
        <taxon>Betaproteobacteria</taxon>
        <taxon>Burkholderiales</taxon>
        <taxon>Burkholderiaceae</taxon>
        <taxon>Burkholderia</taxon>
    </lineage>
</organism>
<comment type="caution">
    <text evidence="2">The sequence shown here is derived from an EMBL/GenBank/DDBJ whole genome shotgun (WGS) entry which is preliminary data.</text>
</comment>
<evidence type="ECO:0000313" key="3">
    <source>
        <dbReference type="Proteomes" id="UP001304467"/>
    </source>
</evidence>
<protein>
    <submittedName>
        <fullName evidence="2">Uncharacterized protein</fullName>
    </submittedName>
</protein>
<reference evidence="2 3" key="1">
    <citation type="journal article" date="2023" name="Front. Microbiol.">
        <title>Genomic analyses of Burkholderia respiratory isolates indicates two evolutionarily distinct B. anthina clades.</title>
        <authorList>
            <person name="Pham A."/>
            <person name="Volmer J.G."/>
            <person name="Chambers D.C."/>
            <person name="Smith D.J."/>
            <person name="Reid D.W."/>
            <person name="Burr L."/>
            <person name="Wells T.J."/>
        </authorList>
    </citation>
    <scope>NUCLEOTIDE SEQUENCE [LARGE SCALE GENOMIC DNA]</scope>
    <source>
        <strain evidence="2 3">BCCIQ07A</strain>
    </source>
</reference>
<gene>
    <name evidence="2" type="ORF">SB593_13210</name>
</gene>
<keyword evidence="3" id="KW-1185">Reference proteome</keyword>